<proteinExistence type="predicted"/>
<comment type="caution">
    <text evidence="1">The sequence shown here is derived from an EMBL/GenBank/DDBJ whole genome shotgun (WGS) entry which is preliminary data.</text>
</comment>
<dbReference type="EMBL" id="CM045877">
    <property type="protein sequence ID" value="KAI7940799.1"/>
    <property type="molecule type" value="Genomic_DNA"/>
</dbReference>
<reference evidence="2" key="1">
    <citation type="journal article" date="2018" name="BMC Genomics">
        <title>Genomic insights into host adaptation between the wheat stripe rust pathogen (Puccinia striiformis f. sp. tritici) and the barley stripe rust pathogen (Puccinia striiformis f. sp. hordei).</title>
        <authorList>
            <person name="Xia C."/>
            <person name="Wang M."/>
            <person name="Yin C."/>
            <person name="Cornejo O.E."/>
            <person name="Hulbert S.H."/>
            <person name="Chen X."/>
        </authorList>
    </citation>
    <scope>NUCLEOTIDE SEQUENCE [LARGE SCALE GENOMIC DNA]</scope>
    <source>
        <strain evidence="2">93-210</strain>
    </source>
</reference>
<gene>
    <name evidence="1" type="ORF">MJO28_013084</name>
</gene>
<evidence type="ECO:0000313" key="2">
    <source>
        <dbReference type="Proteomes" id="UP001060170"/>
    </source>
</evidence>
<name>A0ACC0DZC7_9BASI</name>
<keyword evidence="2" id="KW-1185">Reference proteome</keyword>
<protein>
    <submittedName>
        <fullName evidence="1">Uncharacterized protein</fullName>
    </submittedName>
</protein>
<dbReference type="Proteomes" id="UP001060170">
    <property type="component" value="Chromosome 13"/>
</dbReference>
<reference evidence="1 2" key="3">
    <citation type="journal article" date="2022" name="Microbiol. Spectr.">
        <title>Folding features and dynamics of 3D genome architecture in plant fungal pathogens.</title>
        <authorList>
            <person name="Xia C."/>
        </authorList>
    </citation>
    <scope>NUCLEOTIDE SEQUENCE [LARGE SCALE GENOMIC DNA]</scope>
    <source>
        <strain evidence="1 2">93-210</strain>
    </source>
</reference>
<accession>A0ACC0DZC7</accession>
<reference evidence="2" key="2">
    <citation type="journal article" date="2018" name="Mol. Plant Microbe Interact.">
        <title>Genome sequence resources for the wheat stripe rust pathogen (Puccinia striiformis f. sp. tritici) and the barley stripe rust pathogen (Puccinia striiformis f. sp. hordei).</title>
        <authorList>
            <person name="Xia C."/>
            <person name="Wang M."/>
            <person name="Yin C."/>
            <person name="Cornejo O.E."/>
            <person name="Hulbert S.H."/>
            <person name="Chen X."/>
        </authorList>
    </citation>
    <scope>NUCLEOTIDE SEQUENCE [LARGE SCALE GENOMIC DNA]</scope>
    <source>
        <strain evidence="2">93-210</strain>
    </source>
</reference>
<organism evidence="1 2">
    <name type="scientific">Puccinia striiformis f. sp. tritici</name>
    <dbReference type="NCBI Taxonomy" id="168172"/>
    <lineage>
        <taxon>Eukaryota</taxon>
        <taxon>Fungi</taxon>
        <taxon>Dikarya</taxon>
        <taxon>Basidiomycota</taxon>
        <taxon>Pucciniomycotina</taxon>
        <taxon>Pucciniomycetes</taxon>
        <taxon>Pucciniales</taxon>
        <taxon>Pucciniaceae</taxon>
        <taxon>Puccinia</taxon>
    </lineage>
</organism>
<sequence length="470" mass="51873">MEGLIDPAFLMEYIPPHDPPSAKSRSPTPPPPATMTRSKRTTAKSKNKAVQPIKQTPMVSTINPIEKKNPEAKDDSKTAENNNSKTAKNDDPKTAENNNSKTAKNDDSKTAENDNSKTAKNDNSKPAKNDTPKTTKNNDQKKKAKSKIKAKKEDDDDSSTRHIWTIAQQTTFLEQMAEANANGLGTDNGNLKKEAWTALSKKMQAKHGFTPTSIQIKNQKTALRRTFFDVKFLRDQSGFGWDDDLAIVTADDDVWKELLEAHPRREFAKVRDKPFPMYELAYSVFDGKSASGDLAEQEMVPTTTQAVKLTAASKRKATKTNLSDSGSDSEIEVDVASSAQTATNTTKRVRVSKNTIIKSQMEGINGAIQSVSQKADGLIGALNMIASAISHNHEPAKNTPALPSNPVVSVFEEALNVCADRFLDQVSDETYAHFISVLEDEKKARTFLVISRNANNNIVLRWLENHTQKE</sequence>
<evidence type="ECO:0000313" key="1">
    <source>
        <dbReference type="EMBL" id="KAI7940799.1"/>
    </source>
</evidence>